<keyword evidence="2" id="KW-1185">Reference proteome</keyword>
<accession>A0A5B7I5F1</accession>
<dbReference type="EMBL" id="VSRR010043986">
    <property type="protein sequence ID" value="MPC76697.1"/>
    <property type="molecule type" value="Genomic_DNA"/>
</dbReference>
<protein>
    <submittedName>
        <fullName evidence="1">Uncharacterized protein</fullName>
    </submittedName>
</protein>
<gene>
    <name evidence="1" type="ORF">E2C01_071121</name>
</gene>
<proteinExistence type="predicted"/>
<dbReference type="Proteomes" id="UP000324222">
    <property type="component" value="Unassembled WGS sequence"/>
</dbReference>
<reference evidence="1 2" key="1">
    <citation type="submission" date="2019-05" db="EMBL/GenBank/DDBJ databases">
        <title>Another draft genome of Portunus trituberculatus and its Hox gene families provides insights of decapod evolution.</title>
        <authorList>
            <person name="Jeong J.-H."/>
            <person name="Song I."/>
            <person name="Kim S."/>
            <person name="Choi T."/>
            <person name="Kim D."/>
            <person name="Ryu S."/>
            <person name="Kim W."/>
        </authorList>
    </citation>
    <scope>NUCLEOTIDE SEQUENCE [LARGE SCALE GENOMIC DNA]</scope>
    <source>
        <tissue evidence="1">Muscle</tissue>
    </source>
</reference>
<dbReference type="OrthoDB" id="6374606at2759"/>
<comment type="caution">
    <text evidence="1">The sequence shown here is derived from an EMBL/GenBank/DDBJ whole genome shotgun (WGS) entry which is preliminary data.</text>
</comment>
<evidence type="ECO:0000313" key="1">
    <source>
        <dbReference type="EMBL" id="MPC76697.1"/>
    </source>
</evidence>
<dbReference type="AlphaFoldDB" id="A0A5B7I5F1"/>
<organism evidence="1 2">
    <name type="scientific">Portunus trituberculatus</name>
    <name type="common">Swimming crab</name>
    <name type="synonym">Neptunus trituberculatus</name>
    <dbReference type="NCBI Taxonomy" id="210409"/>
    <lineage>
        <taxon>Eukaryota</taxon>
        <taxon>Metazoa</taxon>
        <taxon>Ecdysozoa</taxon>
        <taxon>Arthropoda</taxon>
        <taxon>Crustacea</taxon>
        <taxon>Multicrustacea</taxon>
        <taxon>Malacostraca</taxon>
        <taxon>Eumalacostraca</taxon>
        <taxon>Eucarida</taxon>
        <taxon>Decapoda</taxon>
        <taxon>Pleocyemata</taxon>
        <taxon>Brachyura</taxon>
        <taxon>Eubrachyura</taxon>
        <taxon>Portunoidea</taxon>
        <taxon>Portunidae</taxon>
        <taxon>Portuninae</taxon>
        <taxon>Portunus</taxon>
    </lineage>
</organism>
<sequence length="99" mass="11347">MPARLICGQEMRLPIDLATGRPPGEQLPSEVPDYVNEVQKRMLTTQDTLAANLQIVGQVMWGHYEKRMCGTQNAVGDLVWLYNPRRTQERVPKLQSPWE</sequence>
<name>A0A5B7I5F1_PORTR</name>
<evidence type="ECO:0000313" key="2">
    <source>
        <dbReference type="Proteomes" id="UP000324222"/>
    </source>
</evidence>